<keyword evidence="4" id="KW-1185">Reference proteome</keyword>
<evidence type="ECO:0000313" key="3">
    <source>
        <dbReference type="EMBL" id="CAK0894134.1"/>
    </source>
</evidence>
<comment type="caution">
    <text evidence="3">The sequence shown here is derived from an EMBL/GenBank/DDBJ whole genome shotgun (WGS) entry which is preliminary data.</text>
</comment>
<feature type="region of interest" description="Disordered" evidence="1">
    <location>
        <begin position="700"/>
        <end position="722"/>
    </location>
</feature>
<keyword evidence="2" id="KW-0812">Transmembrane</keyword>
<reference evidence="3" key="1">
    <citation type="submission" date="2023-10" db="EMBL/GenBank/DDBJ databases">
        <authorList>
            <person name="Chen Y."/>
            <person name="Shah S."/>
            <person name="Dougan E. K."/>
            <person name="Thang M."/>
            <person name="Chan C."/>
        </authorList>
    </citation>
    <scope>NUCLEOTIDE SEQUENCE [LARGE SCALE GENOMIC DNA]</scope>
</reference>
<proteinExistence type="predicted"/>
<keyword evidence="2" id="KW-1133">Transmembrane helix</keyword>
<evidence type="ECO:0000313" key="4">
    <source>
        <dbReference type="Proteomes" id="UP001189429"/>
    </source>
</evidence>
<keyword evidence="2" id="KW-0472">Membrane</keyword>
<evidence type="ECO:0000256" key="2">
    <source>
        <dbReference type="SAM" id="Phobius"/>
    </source>
</evidence>
<protein>
    <submittedName>
        <fullName evidence="3">Uncharacterized protein</fullName>
    </submittedName>
</protein>
<dbReference type="EMBL" id="CAUYUJ010019849">
    <property type="protein sequence ID" value="CAK0894134.1"/>
    <property type="molecule type" value="Genomic_DNA"/>
</dbReference>
<dbReference type="Proteomes" id="UP001189429">
    <property type="component" value="Unassembled WGS sequence"/>
</dbReference>
<feature type="non-terminal residue" evidence="3">
    <location>
        <position position="1142"/>
    </location>
</feature>
<name>A0ABN9X8T8_9DINO</name>
<feature type="compositionally biased region" description="Low complexity" evidence="1">
    <location>
        <begin position="1118"/>
        <end position="1131"/>
    </location>
</feature>
<feature type="transmembrane region" description="Helical" evidence="2">
    <location>
        <begin position="404"/>
        <end position="429"/>
    </location>
</feature>
<evidence type="ECO:0000256" key="1">
    <source>
        <dbReference type="SAM" id="MobiDB-lite"/>
    </source>
</evidence>
<organism evidence="3 4">
    <name type="scientific">Prorocentrum cordatum</name>
    <dbReference type="NCBI Taxonomy" id="2364126"/>
    <lineage>
        <taxon>Eukaryota</taxon>
        <taxon>Sar</taxon>
        <taxon>Alveolata</taxon>
        <taxon>Dinophyceae</taxon>
        <taxon>Prorocentrales</taxon>
        <taxon>Prorocentraceae</taxon>
        <taxon>Prorocentrum</taxon>
    </lineage>
</organism>
<accession>A0ABN9X8T8</accession>
<feature type="region of interest" description="Disordered" evidence="1">
    <location>
        <begin position="1116"/>
        <end position="1142"/>
    </location>
</feature>
<sequence>MKLSLDHGGPPYLRLIAPFEVLPGCRPVEAIQDLWWHSLLGEHWAPAVERIDYAAAPLEMILPRPRGPRQVSRGLAVFAVAAQGLRASPSLLPSTAPLLQVAQAPTYIVEVLADRPPEILRLLADPSSANGRAGPPRRSVLSTSTVKWLCMEWALPPAAAPLELELLWRHLRRVSLPLGTMFGSVALCADRETLLCEMTSAEAALHAWDLSTQLVALSADKLVLHTGAPLDVWRPKLARLMQQDAQATILRQKWRPSRCGGRPWATPAAAPTQLAVARRAKGGRLGQAAPLRHVAEVHACGSPGYDARDVHRQLMAHLGPAAGVQLVESSTGALSALGCWCWPAAADPMASPGRVRLYLQSEAEVQAVHGALHEKTTQVGTDLVALRELRWQWRSFKQFLFKHFFSLLFFYAFAMQILTLISAMGLLMMCRTRSAPGRDCEQRVWEASSGGRSLWLHGMPKHCLPQIPRGFVRRLAGAHDAVRLTETHGVPGAPEAWRGPQVCWGWWSHGAAARAGVGALLQERFANQFPEREWVEIDPGRSAVLRLGGPQGHSDLVVAYFPAGDFNWVTEDADRVALRTGSASGARDRAEERHWRRVALQLFSLHELHQLAMTHRSGSARSRLDQLYCNQDLSEQFDQDLFAAALEWQPELSRHRAVAAGRRVHSASRPVTAAAVQLSLLKDAACHVAEGISRELQTGRPAEATEGKVGLATQPPRAVEGGHAGRISKCIERYPELAKLAGNHPYSPELRQAGRWQAVRSHAVELARERAVEELQRFSDDLPSLDAGEAAVRRGRNWRLISRLAPGRCQSIQAVMDPAGAVRIEPAAIAQALRDHWGEVFKARPLSRSLRRRWLGADRRARGPDGLPFVAWKRLGPLAVDVLFAVHEQLSSPDAEESIQRDCPGYNDSLMVFLPKTPTSESDDGISQFALAGARRSGGGGQGRGGAKAAATLEPLSGLRLNLGKTVRLPLRLGDPDGVRLEVASRAPSWGGLRFARKAKYLGFLVGPARGEQGWDAASAEYLQRARERGRSGGGMFANTIGYSMYAFSTMSFLAQLGAPPLNWGQLESAALQSLYAGPNRSASAAALHCLPLPGFLARLPDLPATALAATHRVRQSEAAAEGGPRAAARTTELRATRLHST</sequence>
<gene>
    <name evidence="3" type="ORF">PCOR1329_LOCUS73260</name>
</gene>